<feature type="domain" description="TadE-like" evidence="3">
    <location>
        <begin position="12"/>
        <end position="54"/>
    </location>
</feature>
<evidence type="ECO:0000256" key="1">
    <source>
        <dbReference type="SAM" id="MobiDB-lite"/>
    </source>
</evidence>
<evidence type="ECO:0000313" key="4">
    <source>
        <dbReference type="EMBL" id="GGA01620.1"/>
    </source>
</evidence>
<organism evidence="4 5">
    <name type="scientific">Sediminivirga luteola</name>
    <dbReference type="NCBI Taxonomy" id="1774748"/>
    <lineage>
        <taxon>Bacteria</taxon>
        <taxon>Bacillati</taxon>
        <taxon>Actinomycetota</taxon>
        <taxon>Actinomycetes</taxon>
        <taxon>Micrococcales</taxon>
        <taxon>Brevibacteriaceae</taxon>
        <taxon>Sediminivirga</taxon>
    </lineage>
</organism>
<dbReference type="InterPro" id="IPR049790">
    <property type="entry name" value="Rv3655c/TadE"/>
</dbReference>
<feature type="compositionally biased region" description="Basic and acidic residues" evidence="1">
    <location>
        <begin position="52"/>
        <end position="75"/>
    </location>
</feature>
<evidence type="ECO:0000256" key="2">
    <source>
        <dbReference type="SAM" id="Phobius"/>
    </source>
</evidence>
<gene>
    <name evidence="4" type="ORF">GCM10011333_00080</name>
</gene>
<dbReference type="Pfam" id="PF07811">
    <property type="entry name" value="TadE"/>
    <property type="match status" value="1"/>
</dbReference>
<dbReference type="Proteomes" id="UP000616114">
    <property type="component" value="Unassembled WGS sequence"/>
</dbReference>
<evidence type="ECO:0000313" key="5">
    <source>
        <dbReference type="Proteomes" id="UP000616114"/>
    </source>
</evidence>
<dbReference type="EMBL" id="BMFY01000001">
    <property type="protein sequence ID" value="GGA01620.1"/>
    <property type="molecule type" value="Genomic_DNA"/>
</dbReference>
<reference evidence="4" key="2">
    <citation type="submission" date="2020-09" db="EMBL/GenBank/DDBJ databases">
        <authorList>
            <person name="Sun Q."/>
            <person name="Zhou Y."/>
        </authorList>
    </citation>
    <scope>NUCLEOTIDE SEQUENCE</scope>
    <source>
        <strain evidence="4">CGMCC 1.12785</strain>
    </source>
</reference>
<evidence type="ECO:0000259" key="3">
    <source>
        <dbReference type="Pfam" id="PF07811"/>
    </source>
</evidence>
<keyword evidence="2" id="KW-1133">Transmembrane helix</keyword>
<comment type="caution">
    <text evidence="4">The sequence shown here is derived from an EMBL/GenBank/DDBJ whole genome shotgun (WGS) entry which is preliminary data.</text>
</comment>
<name>A0A8J2TUE8_9MICO</name>
<feature type="transmembrane region" description="Helical" evidence="2">
    <location>
        <begin position="20"/>
        <end position="40"/>
    </location>
</feature>
<proteinExistence type="predicted"/>
<keyword evidence="5" id="KW-1185">Reference proteome</keyword>
<accession>A0A8J2TUE8</accession>
<keyword evidence="2" id="KW-0472">Membrane</keyword>
<dbReference type="RefSeq" id="WP_188548886.1">
    <property type="nucleotide sequence ID" value="NZ_BMFY01000001.1"/>
</dbReference>
<dbReference type="NCBIfam" id="NF041390">
    <property type="entry name" value="TadE_Rv3655c"/>
    <property type="match status" value="1"/>
</dbReference>
<reference evidence="4" key="1">
    <citation type="journal article" date="2014" name="Int. J. Syst. Evol. Microbiol.">
        <title>Complete genome sequence of Corynebacterium casei LMG S-19264T (=DSM 44701T), isolated from a smear-ripened cheese.</title>
        <authorList>
            <consortium name="US DOE Joint Genome Institute (JGI-PGF)"/>
            <person name="Walter F."/>
            <person name="Albersmeier A."/>
            <person name="Kalinowski J."/>
            <person name="Ruckert C."/>
        </authorList>
    </citation>
    <scope>NUCLEOTIDE SEQUENCE</scope>
    <source>
        <strain evidence="4">CGMCC 1.12785</strain>
    </source>
</reference>
<dbReference type="InterPro" id="IPR012495">
    <property type="entry name" value="TadE-like_dom"/>
</dbReference>
<feature type="region of interest" description="Disordered" evidence="1">
    <location>
        <begin position="49"/>
        <end position="84"/>
    </location>
</feature>
<sequence>MGQAARRARDEGAAAAEFAVVMPAIVFVLLVLLAAAAFGLTQVRATDAARAGAREAARGEPAADVRTHARTRAGENAEVTIDQHGGTTTVTVEIGFSPPLGLVLREPVRASATARTEGG</sequence>
<dbReference type="AlphaFoldDB" id="A0A8J2TUE8"/>
<keyword evidence="2" id="KW-0812">Transmembrane</keyword>
<protein>
    <recommendedName>
        <fullName evidence="3">TadE-like domain-containing protein</fullName>
    </recommendedName>
</protein>